<dbReference type="Proteomes" id="UP000294576">
    <property type="component" value="Unassembled WGS sequence"/>
</dbReference>
<name>A0A4R3PRK9_RHISU</name>
<sequence>MDRTSTAEGASEIEQPAYAGTAPAAQGESDRATFFFSANTQFDNAGDALINRELLKVLRVHGSVRAARSGAPETFLGQLRLEEGELQYKGRRDLWLAACMEGLKAQFFGARHPFLVLTPGDPGGPLDIDVFVRGALMLALNLVGVRIVRLGVSLNRMSSGRLWLEAFLSRFYVHFGTRDMLSLSRAQNAGFRNVTYFPDFSLALSPAKRLHQRDHHVARIAVSLRDDNLDGDSRRALIAKLKQVLEAFSAGEHKISLHFVAQVGADADFMRELAACYGGPSGCMLTEEQNLGRLAELYSSTDIIISNRLHSLLFASANGAIPFGLLVPEKNKKIVALLRDLNLTRHWTSLDTGEDVPDLSWLYAREEAVKAAFQRSGHLIEKHANAIFGASTR</sequence>
<dbReference type="AlphaFoldDB" id="A0A4R3PRK9"/>
<proteinExistence type="predicted"/>
<dbReference type="Pfam" id="PF04230">
    <property type="entry name" value="PS_pyruv_trans"/>
    <property type="match status" value="1"/>
</dbReference>
<keyword evidence="3" id="KW-0808">Transferase</keyword>
<accession>A0A4R3PRK9</accession>
<dbReference type="GO" id="GO:0016740">
    <property type="term" value="F:transferase activity"/>
    <property type="evidence" value="ECO:0007669"/>
    <property type="project" value="UniProtKB-KW"/>
</dbReference>
<dbReference type="EMBL" id="SMBH01000031">
    <property type="protein sequence ID" value="TCU06827.1"/>
    <property type="molecule type" value="Genomic_DNA"/>
</dbReference>
<gene>
    <name evidence="3" type="ORF">EV132_13138</name>
</gene>
<dbReference type="RefSeq" id="WP_165928339.1">
    <property type="nucleotide sequence ID" value="NZ_SMBH01000031.1"/>
</dbReference>
<evidence type="ECO:0000256" key="1">
    <source>
        <dbReference type="SAM" id="MobiDB-lite"/>
    </source>
</evidence>
<comment type="caution">
    <text evidence="3">The sequence shown here is derived from an EMBL/GenBank/DDBJ whole genome shotgun (WGS) entry which is preliminary data.</text>
</comment>
<protein>
    <submittedName>
        <fullName evidence="3">Polysaccharide pyruvyl transferase</fullName>
    </submittedName>
</protein>
<feature type="region of interest" description="Disordered" evidence="1">
    <location>
        <begin position="1"/>
        <end position="24"/>
    </location>
</feature>
<evidence type="ECO:0000259" key="2">
    <source>
        <dbReference type="Pfam" id="PF04230"/>
    </source>
</evidence>
<evidence type="ECO:0000313" key="3">
    <source>
        <dbReference type="EMBL" id="TCU06827.1"/>
    </source>
</evidence>
<evidence type="ECO:0000313" key="4">
    <source>
        <dbReference type="Proteomes" id="UP000294576"/>
    </source>
</evidence>
<organism evidence="3 4">
    <name type="scientific">Rhizobium sullae</name>
    <name type="common">Rhizobium hedysari</name>
    <dbReference type="NCBI Taxonomy" id="50338"/>
    <lineage>
        <taxon>Bacteria</taxon>
        <taxon>Pseudomonadati</taxon>
        <taxon>Pseudomonadota</taxon>
        <taxon>Alphaproteobacteria</taxon>
        <taxon>Hyphomicrobiales</taxon>
        <taxon>Rhizobiaceae</taxon>
        <taxon>Rhizobium/Agrobacterium group</taxon>
        <taxon>Rhizobium</taxon>
    </lineage>
</organism>
<dbReference type="InterPro" id="IPR007345">
    <property type="entry name" value="Polysacch_pyruvyl_Trfase"/>
</dbReference>
<feature type="domain" description="Polysaccharide pyruvyl transferase" evidence="2">
    <location>
        <begin position="44"/>
        <end position="319"/>
    </location>
</feature>
<reference evidence="3 4" key="1">
    <citation type="submission" date="2019-03" db="EMBL/GenBank/DDBJ databases">
        <title>Genomic Encyclopedia of Type Strains, Phase IV (KMG-V): Genome sequencing to study the core and pangenomes of soil and plant-associated prokaryotes.</title>
        <authorList>
            <person name="Whitman W."/>
        </authorList>
    </citation>
    <scope>NUCLEOTIDE SEQUENCE [LARGE SCALE GENOMIC DNA]</scope>
    <source>
        <strain evidence="3 4">Hc14</strain>
    </source>
</reference>